<proteinExistence type="predicted"/>
<evidence type="ECO:0000256" key="1">
    <source>
        <dbReference type="SAM" id="Coils"/>
    </source>
</evidence>
<reference evidence="2 3" key="1">
    <citation type="submission" date="2014-11" db="EMBL/GenBank/DDBJ databases">
        <authorList>
            <person name="Zhu J."/>
            <person name="Qi W."/>
            <person name="Song R."/>
        </authorList>
    </citation>
    <scope>NUCLEOTIDE SEQUENCE [LARGE SCALE GENOMIC DNA]</scope>
</reference>
<organism evidence="2 3">
    <name type="scientific">Vitrella brassicaformis (strain CCMP3155)</name>
    <dbReference type="NCBI Taxonomy" id="1169540"/>
    <lineage>
        <taxon>Eukaryota</taxon>
        <taxon>Sar</taxon>
        <taxon>Alveolata</taxon>
        <taxon>Colpodellida</taxon>
        <taxon>Vitrellaceae</taxon>
        <taxon>Vitrella</taxon>
    </lineage>
</organism>
<dbReference type="InParanoid" id="A0A0G4GGB8"/>
<sequence length="200" mass="23077">MSFLPADQQVPREKGRLAMKDYERRLKEVLAEVKVKNGRRPSEPAVISLRGIWDPIEFVHLAGGLYKEDKYAFEERKAKIVYPYPSMIITNVPLSERTLRDLRGRWQDYEQCNQGEEGIILGECGENQSLALAIKAKDPAKGITFGEIMAEMQAYEHGHMCGFDTDARESVSCARREFCGRYRLEYTRDYVYYGSFDLLD</sequence>
<dbReference type="Proteomes" id="UP000041254">
    <property type="component" value="Unassembled WGS sequence"/>
</dbReference>
<gene>
    <name evidence="2" type="ORF">Vbra_17761</name>
</gene>
<keyword evidence="1" id="KW-0175">Coiled coil</keyword>
<dbReference type="EMBL" id="CDMY01000656">
    <property type="protein sequence ID" value="CEM28665.1"/>
    <property type="molecule type" value="Genomic_DNA"/>
</dbReference>
<keyword evidence="3" id="KW-1185">Reference proteome</keyword>
<dbReference type="PhylomeDB" id="A0A0G4GGB8"/>
<dbReference type="VEuPathDB" id="CryptoDB:Vbra_17761"/>
<dbReference type="AlphaFoldDB" id="A0A0G4GGB8"/>
<evidence type="ECO:0000313" key="3">
    <source>
        <dbReference type="Proteomes" id="UP000041254"/>
    </source>
</evidence>
<evidence type="ECO:0000313" key="2">
    <source>
        <dbReference type="EMBL" id="CEM28665.1"/>
    </source>
</evidence>
<feature type="coiled-coil region" evidence="1">
    <location>
        <begin position="12"/>
        <end position="39"/>
    </location>
</feature>
<accession>A0A0G4GGB8</accession>
<protein>
    <submittedName>
        <fullName evidence="2">Uncharacterized protein</fullName>
    </submittedName>
</protein>
<name>A0A0G4GGB8_VITBC</name>